<organism evidence="1 2">
    <name type="scientific">Marivirga lumbricoides</name>
    <dbReference type="NCBI Taxonomy" id="1046115"/>
    <lineage>
        <taxon>Bacteria</taxon>
        <taxon>Pseudomonadati</taxon>
        <taxon>Bacteroidota</taxon>
        <taxon>Cytophagia</taxon>
        <taxon>Cytophagales</taxon>
        <taxon>Marivirgaceae</taxon>
        <taxon>Marivirga</taxon>
    </lineage>
</organism>
<protein>
    <recommendedName>
        <fullName evidence="3">TIGR02646 family protein</fullName>
    </recommendedName>
</protein>
<keyword evidence="2" id="KW-1185">Reference proteome</keyword>
<comment type="caution">
    <text evidence="1">The sequence shown here is derived from an EMBL/GenBank/DDBJ whole genome shotgun (WGS) entry which is preliminary data.</text>
</comment>
<evidence type="ECO:0000313" key="1">
    <source>
        <dbReference type="EMBL" id="GGC36028.1"/>
    </source>
</evidence>
<name>A0ABQ1M700_9BACT</name>
<reference evidence="2" key="1">
    <citation type="journal article" date="2019" name="Int. J. Syst. Evol. Microbiol.">
        <title>The Global Catalogue of Microorganisms (GCM) 10K type strain sequencing project: providing services to taxonomists for standard genome sequencing and annotation.</title>
        <authorList>
            <consortium name="The Broad Institute Genomics Platform"/>
            <consortium name="The Broad Institute Genome Sequencing Center for Infectious Disease"/>
            <person name="Wu L."/>
            <person name="Ma J."/>
        </authorList>
    </citation>
    <scope>NUCLEOTIDE SEQUENCE [LARGE SCALE GENOMIC DNA]</scope>
    <source>
        <strain evidence="2">CGMCC 1.10832</strain>
    </source>
</reference>
<sequence length="228" mass="26946">MATLNRILGYTLRGKTYAKTGNEESKIADNFPYLANDWSKSTFESLKQNIRKHYARRQKTRCAYCRVKIAVEGYGYPIEHITCRDKKPNWMFANFNLVVSCVGCNSSKGVDNVLVNPSTHYGDYEEHCPDTGDHYRLFNPHFDNWCDHFEIEDDFFLIPKPNTKGPFTFDTCNMHRYQIILDFREQINLREQKTFRNITKRIRKEKNEDKLKQLLEAKDAILDMIENH</sequence>
<proteinExistence type="predicted"/>
<evidence type="ECO:0000313" key="2">
    <source>
        <dbReference type="Proteomes" id="UP000636010"/>
    </source>
</evidence>
<accession>A0ABQ1M700</accession>
<dbReference type="Proteomes" id="UP000636010">
    <property type="component" value="Unassembled WGS sequence"/>
</dbReference>
<dbReference type="Gene3D" id="1.10.30.50">
    <property type="match status" value="1"/>
</dbReference>
<dbReference type="RefSeq" id="WP_188463254.1">
    <property type="nucleotide sequence ID" value="NZ_BAABHU010000006.1"/>
</dbReference>
<evidence type="ECO:0008006" key="3">
    <source>
        <dbReference type="Google" id="ProtNLM"/>
    </source>
</evidence>
<gene>
    <name evidence="1" type="ORF">GCM10011506_21810</name>
</gene>
<dbReference type="EMBL" id="BMEC01000006">
    <property type="protein sequence ID" value="GGC36028.1"/>
    <property type="molecule type" value="Genomic_DNA"/>
</dbReference>